<organism evidence="8 9">
    <name type="scientific">Criibacterium bergeronii</name>
    <dbReference type="NCBI Taxonomy" id="1871336"/>
    <lineage>
        <taxon>Bacteria</taxon>
        <taxon>Bacillati</taxon>
        <taxon>Bacillota</taxon>
        <taxon>Clostridia</taxon>
        <taxon>Peptostreptococcales</taxon>
        <taxon>Filifactoraceae</taxon>
        <taxon>Criibacterium</taxon>
    </lineage>
</organism>
<dbReference type="CDD" id="cd08010">
    <property type="entry name" value="MltG_like"/>
    <property type="match status" value="1"/>
</dbReference>
<dbReference type="GO" id="GO:0005886">
    <property type="term" value="C:plasma membrane"/>
    <property type="evidence" value="ECO:0007669"/>
    <property type="project" value="UniProtKB-SubCell"/>
</dbReference>
<evidence type="ECO:0000256" key="3">
    <source>
        <dbReference type="ARBA" id="ARBA00022989"/>
    </source>
</evidence>
<proteinExistence type="inferred from homology"/>
<evidence type="ECO:0000256" key="5">
    <source>
        <dbReference type="ARBA" id="ARBA00023239"/>
    </source>
</evidence>
<feature type="site" description="Important for catalytic activity" evidence="7">
    <location>
        <position position="234"/>
    </location>
</feature>
<dbReference type="PANTHER" id="PTHR30518">
    <property type="entry name" value="ENDOLYTIC MUREIN TRANSGLYCOSYLASE"/>
    <property type="match status" value="1"/>
</dbReference>
<dbReference type="Gene3D" id="3.30.1490.480">
    <property type="entry name" value="Endolytic murein transglycosylase"/>
    <property type="match status" value="2"/>
</dbReference>
<dbReference type="Pfam" id="PF02618">
    <property type="entry name" value="YceG"/>
    <property type="match status" value="1"/>
</dbReference>
<dbReference type="PANTHER" id="PTHR30518:SF2">
    <property type="entry name" value="ENDOLYTIC MUREIN TRANSGLYCOSYLASE"/>
    <property type="match status" value="1"/>
</dbReference>
<keyword evidence="5 7" id="KW-0456">Lyase</keyword>
<dbReference type="EC" id="4.2.2.29" evidence="7"/>
<keyword evidence="6 7" id="KW-0961">Cell wall biogenesis/degradation</keyword>
<evidence type="ECO:0000313" key="9">
    <source>
        <dbReference type="Proteomes" id="UP000093352"/>
    </source>
</evidence>
<dbReference type="GO" id="GO:0071555">
    <property type="term" value="P:cell wall organization"/>
    <property type="evidence" value="ECO:0007669"/>
    <property type="project" value="UniProtKB-KW"/>
</dbReference>
<dbReference type="GO" id="GO:0009252">
    <property type="term" value="P:peptidoglycan biosynthetic process"/>
    <property type="evidence" value="ECO:0007669"/>
    <property type="project" value="UniProtKB-UniRule"/>
</dbReference>
<dbReference type="EMBL" id="MBEW02000005">
    <property type="protein sequence ID" value="RDY21652.1"/>
    <property type="molecule type" value="Genomic_DNA"/>
</dbReference>
<evidence type="ECO:0000256" key="6">
    <source>
        <dbReference type="ARBA" id="ARBA00023316"/>
    </source>
</evidence>
<evidence type="ECO:0000256" key="2">
    <source>
        <dbReference type="ARBA" id="ARBA00022692"/>
    </source>
</evidence>
<dbReference type="InterPro" id="IPR003770">
    <property type="entry name" value="MLTG-like"/>
</dbReference>
<dbReference type="Gene3D" id="3.30.160.60">
    <property type="entry name" value="Classic Zinc Finger"/>
    <property type="match status" value="1"/>
</dbReference>
<keyword evidence="2 7" id="KW-0812">Transmembrane</keyword>
<sequence length="349" mass="39322">MGSSRRRRKKTNFLPIFVIILIISITGGYFFVNGLKNPVDPKATADIEFTVPQGSGANQIGQALKAQGLIKNARYFSYFAKKNNLTDFKYGVYDLKKSDDLLTIIKRLNEGGRPEGEKVTIIEGSTIKDIAKLMEEKGIMSAQQFLDAISDKSKFETEFDFLKQIPNGNLEGYLYPATYFFTKNEAPEEVVKKLLQQTQKVFTDNNVLNSYSRVSPKIKDLNDFITLCSIVQGESGKVDDMRKIASVFLKRLSIDMKLQSDATMQYITGENKPRLSYDDISSSNPYNTYKHAGLTPGPICTPSIAAINAVLNPDDTDYLYFVADMQGNTYFSKTYEEHLAKTKEIYGEY</sequence>
<evidence type="ECO:0000313" key="8">
    <source>
        <dbReference type="EMBL" id="RDY21652.1"/>
    </source>
</evidence>
<dbReference type="HAMAP" id="MF_02065">
    <property type="entry name" value="MltG"/>
    <property type="match status" value="1"/>
</dbReference>
<dbReference type="Proteomes" id="UP000093352">
    <property type="component" value="Unassembled WGS sequence"/>
</dbReference>
<name>A0A371IMD6_9FIRM</name>
<dbReference type="AlphaFoldDB" id="A0A371IMD6"/>
<dbReference type="RefSeq" id="WP_068911962.1">
    <property type="nucleotide sequence ID" value="NZ_MBEW02000005.1"/>
</dbReference>
<reference evidence="8 9" key="1">
    <citation type="journal article" date="2016" name="Genome Announc.">
        <title>Draft Genome Sequence of Criibacterium bergeronii gen. nov., sp. nov., Strain CCRI-22567T, Isolated from a Vaginal Sample from a Woman with Bacterial Vaginosis.</title>
        <authorList>
            <person name="Maheux A.F."/>
            <person name="Berube E."/>
            <person name="Boudreau D.K."/>
            <person name="Raymond F."/>
            <person name="Corbeil J."/>
            <person name="Roy P.H."/>
            <person name="Boissinot M."/>
            <person name="Omar R.F."/>
        </authorList>
    </citation>
    <scope>NUCLEOTIDE SEQUENCE [LARGE SCALE GENOMIC DNA]</scope>
    <source>
        <strain evidence="8 9">CCRI-22567</strain>
    </source>
</reference>
<dbReference type="NCBIfam" id="TIGR00247">
    <property type="entry name" value="endolytic transglycosylase MltG"/>
    <property type="match status" value="1"/>
</dbReference>
<protein>
    <recommendedName>
        <fullName evidence="7">Endolytic murein transglycosylase</fullName>
        <ecNumber evidence="7">4.2.2.29</ecNumber>
    </recommendedName>
    <alternativeName>
        <fullName evidence="7">Peptidoglycan lytic transglycosylase</fullName>
    </alternativeName>
    <alternativeName>
        <fullName evidence="7">Peptidoglycan polymerization terminase</fullName>
    </alternativeName>
</protein>
<evidence type="ECO:0000256" key="1">
    <source>
        <dbReference type="ARBA" id="ARBA00022475"/>
    </source>
</evidence>
<accession>A0A371IMD6</accession>
<comment type="subcellular location">
    <subcellularLocation>
        <location evidence="7">Cell membrane</location>
        <topology evidence="7">Single-pass membrane protein</topology>
    </subcellularLocation>
</comment>
<keyword evidence="4 7" id="KW-0472">Membrane</keyword>
<comment type="caution">
    <text evidence="8">The sequence shown here is derived from an EMBL/GenBank/DDBJ whole genome shotgun (WGS) entry which is preliminary data.</text>
</comment>
<gene>
    <name evidence="7 8" type="primary">mltG</name>
    <name evidence="8" type="ORF">BBG48_003465</name>
</gene>
<feature type="transmembrane region" description="Helical" evidence="7">
    <location>
        <begin position="12"/>
        <end position="32"/>
    </location>
</feature>
<keyword evidence="9" id="KW-1185">Reference proteome</keyword>
<keyword evidence="1 7" id="KW-1003">Cell membrane</keyword>
<dbReference type="GO" id="GO:0008932">
    <property type="term" value="F:lytic endotransglycosylase activity"/>
    <property type="evidence" value="ECO:0007669"/>
    <property type="project" value="UniProtKB-UniRule"/>
</dbReference>
<comment type="function">
    <text evidence="7">Functions as a peptidoglycan terminase that cleaves nascent peptidoglycan strands endolytically to terminate their elongation.</text>
</comment>
<evidence type="ECO:0000256" key="7">
    <source>
        <dbReference type="HAMAP-Rule" id="MF_02065"/>
    </source>
</evidence>
<keyword evidence="3 7" id="KW-1133">Transmembrane helix</keyword>
<comment type="similarity">
    <text evidence="7">Belongs to the transglycosylase MltG family.</text>
</comment>
<comment type="catalytic activity">
    <reaction evidence="7">
        <text>a peptidoglycan chain = a peptidoglycan chain with N-acetyl-1,6-anhydromuramyl-[peptide] at the reducing end + a peptidoglycan chain with N-acetylglucosamine at the non-reducing end.</text>
        <dbReference type="EC" id="4.2.2.29"/>
    </reaction>
</comment>
<dbReference type="STRING" id="1871336.BBG48_06030"/>
<evidence type="ECO:0000256" key="4">
    <source>
        <dbReference type="ARBA" id="ARBA00023136"/>
    </source>
</evidence>